<feature type="region of interest" description="Disordered" evidence="1">
    <location>
        <begin position="1172"/>
        <end position="1202"/>
    </location>
</feature>
<dbReference type="InterPro" id="IPR025904">
    <property type="entry name" value="Tubulin-like"/>
</dbReference>
<name>A0A430I185_9CORY</name>
<sequence length="1202" mass="132577">MHKVLVVGCGGSGAKTLAYMMDQLKTTLAERLPDRYDSPKDVELPRAWQFVSVDVPTVPERPGPNLPNVPEAGGRYISCGSSDRYATVDTAVSNQLAGRRELGTISSWALTNPGSETTPISAGAGQYRSIGRMLILSRLQEIQQELKKSWDVLYGGETDRELAELRAALYGRTVYSGESSKEQPLVFVVSSMAGGAGASMAIDICRLLTGLEGNAVSLNSLFMVTPDIFSQLSADAVAGANPNALAMFSELVAAQLGSATDDDKRLFNALGVPVGDDDIPVGRIFPVGIRSGENGALLGDGKPDTVYRALGRGLAALMSDEGSMDNYKQFTLGNKGGVGADQSRYAWGAAESKNVPWGTFGYAQLSMGRDRYAEYAAQRLARQAVERLLHGHYDPTDDSPADIQIQKRLDNNQGALVDKLNAFLPRQGDAGNWIYENFGGVIENWTRDMMQLVNSQMPLGQNKRGSEWVPEVIRTLQSCSQQIDNDPKKDLYAGVNAWAGKDGIQLFLLNLLKAEIAKYGVPYGSALLQRIRSSITNTNLQELHALFDGLPAQAVVMNDQQRIDLENSRGRIDDSSAISQEIVNNTAGQIRNRAVGYIAHRLESALADFVRNFIEPLQKQINDAHADLEKHNELTSDVNLGVAQLKTDVPALWPDESQQEVSKRFSQAANEVFLTEVDSFIDQFIADIIQSAKTEESQDHDYARALEISAERVVSGDWESLSGSEKAPGDLLRLLDVWVSRELSRDPANPGTTRDPRPARFEFNISTSAILDRSRQYIRRPGFSFQQFISSSLREFVTAPNLTEHERRERRQTVLGKFSEAMTYALPLAQINTQLVQSIYGNEVAYNFNFSRIPFGGDEVGKMLEQAVRDYPNHRPSDMTRPLGKALVNQGEERSIDIFGSYPNYAPIVFDSLLPPIEKQWRQTTGTRAEFWHGRRARSLPAALPMTDAERKALVNGWYVGRLAGQVYFPGTLDTSDMTPVQIYDEKVGHWINFDTPMLTPVSRFRATLDWLPNLLEFAALAWSRVGEQPLFESVKPYILLRELWDAEPTPSLPGRTIRGQRLLHQWLYDGERQSGEIHMIDGTAPGVAPQARLEAAKAWLENQNAIAQAYIPSSRLGAGQLFTRTDRPYADITDRELASQVPVFADLAPDIAEATARIAAILEDCLRQGPPQATDVRMPTTPFAGGTPSTARPTLPGQGEF</sequence>
<gene>
    <name evidence="2" type="ORF">EAH68_03055</name>
</gene>
<evidence type="ECO:0000313" key="3">
    <source>
        <dbReference type="Proteomes" id="UP000274907"/>
    </source>
</evidence>
<dbReference type="OrthoDB" id="4795870at2"/>
<dbReference type="RefSeq" id="WP_126119852.1">
    <property type="nucleotide sequence ID" value="NZ_RXHJ01000003.1"/>
</dbReference>
<evidence type="ECO:0000313" key="2">
    <source>
        <dbReference type="EMBL" id="RSZ65134.1"/>
    </source>
</evidence>
<dbReference type="EMBL" id="RXHJ01000003">
    <property type="protein sequence ID" value="RSZ65134.1"/>
    <property type="molecule type" value="Genomic_DNA"/>
</dbReference>
<comment type="caution">
    <text evidence="2">The sequence shown here is derived from an EMBL/GenBank/DDBJ whole genome shotgun (WGS) entry which is preliminary data.</text>
</comment>
<protein>
    <recommendedName>
        <fullName evidence="4">Tubulin-like protein</fullName>
    </recommendedName>
</protein>
<evidence type="ECO:0000256" key="1">
    <source>
        <dbReference type="SAM" id="MobiDB-lite"/>
    </source>
</evidence>
<evidence type="ECO:0008006" key="4">
    <source>
        <dbReference type="Google" id="ProtNLM"/>
    </source>
</evidence>
<dbReference type="Proteomes" id="UP000274907">
    <property type="component" value="Unassembled WGS sequence"/>
</dbReference>
<keyword evidence="3" id="KW-1185">Reference proteome</keyword>
<dbReference type="AlphaFoldDB" id="A0A430I185"/>
<dbReference type="Pfam" id="PF13809">
    <property type="entry name" value="Tubulin_2"/>
    <property type="match status" value="1"/>
</dbReference>
<reference evidence="2 3" key="1">
    <citation type="submission" date="2018-12" db="EMBL/GenBank/DDBJ databases">
        <title>YIM 101343 draft genome.</title>
        <authorList>
            <person name="Chen X."/>
        </authorList>
    </citation>
    <scope>NUCLEOTIDE SEQUENCE [LARGE SCALE GENOMIC DNA]</scope>
    <source>
        <strain evidence="2 3">YIM 101343</strain>
    </source>
</reference>
<proteinExistence type="predicted"/>
<accession>A0A430I185</accession>
<organism evidence="2 3">
    <name type="scientific">Corynebacterium hylobatis</name>
    <dbReference type="NCBI Taxonomy" id="1859290"/>
    <lineage>
        <taxon>Bacteria</taxon>
        <taxon>Bacillati</taxon>
        <taxon>Actinomycetota</taxon>
        <taxon>Actinomycetes</taxon>
        <taxon>Mycobacteriales</taxon>
        <taxon>Corynebacteriaceae</taxon>
        <taxon>Corynebacterium</taxon>
    </lineage>
</organism>